<proteinExistence type="predicted"/>
<dbReference type="RefSeq" id="WP_015771477.1">
    <property type="nucleotide sequence ID" value="NC_013174.1"/>
</dbReference>
<keyword evidence="3" id="KW-1185">Reference proteome</keyword>
<dbReference type="KEGG" id="jde:Jden_1193"/>
<feature type="compositionally biased region" description="Acidic residues" evidence="1">
    <location>
        <begin position="65"/>
        <end position="98"/>
    </location>
</feature>
<dbReference type="eggNOG" id="ENOG50336AB">
    <property type="taxonomic scope" value="Bacteria"/>
</dbReference>
<evidence type="ECO:0000313" key="3">
    <source>
        <dbReference type="Proteomes" id="UP000000628"/>
    </source>
</evidence>
<evidence type="ECO:0000313" key="2">
    <source>
        <dbReference type="EMBL" id="ACV08849.1"/>
    </source>
</evidence>
<dbReference type="STRING" id="471856.Jden_1193"/>
<dbReference type="AlphaFoldDB" id="C7R3Z2"/>
<evidence type="ECO:0008006" key="4">
    <source>
        <dbReference type="Google" id="ProtNLM"/>
    </source>
</evidence>
<reference evidence="2 3" key="1">
    <citation type="journal article" date="2009" name="Stand. Genomic Sci.">
        <title>Complete genome sequence of Jonesia denitrificans type strain (Prevot 55134).</title>
        <authorList>
            <person name="Pukall R."/>
            <person name="Gehrich-Schroter G."/>
            <person name="Lapidus A."/>
            <person name="Nolan M."/>
            <person name="Glavina Del Rio T."/>
            <person name="Lucas S."/>
            <person name="Chen F."/>
            <person name="Tice H."/>
            <person name="Pitluck S."/>
            <person name="Cheng J.F."/>
            <person name="Copeland A."/>
            <person name="Saunders E."/>
            <person name="Brettin T."/>
            <person name="Detter J.C."/>
            <person name="Bruce D."/>
            <person name="Goodwin L."/>
            <person name="Pati A."/>
            <person name="Ivanova N."/>
            <person name="Mavromatis K."/>
            <person name="Ovchinnikova G."/>
            <person name="Chen A."/>
            <person name="Palaniappan K."/>
            <person name="Land M."/>
            <person name="Hauser L."/>
            <person name="Chang Y.J."/>
            <person name="Jeffries C.D."/>
            <person name="Chain P."/>
            <person name="Goker M."/>
            <person name="Bristow J."/>
            <person name="Eisen J.A."/>
            <person name="Markowitz V."/>
            <person name="Hugenholtz P."/>
            <person name="Kyrpides N.C."/>
            <person name="Klenk H.P."/>
            <person name="Han C."/>
        </authorList>
    </citation>
    <scope>NUCLEOTIDE SEQUENCE [LARGE SCALE GENOMIC DNA]</scope>
    <source>
        <strain evidence="3">ATCC 14870 / DSM 20603 / BCRC 15368 / CIP 55.134 / JCM 11481 / NBRC 15587 / NCTC 10816 / Prevot 55134</strain>
    </source>
</reference>
<protein>
    <recommendedName>
        <fullName evidence="4">Primosomal protein</fullName>
    </recommendedName>
</protein>
<accession>C7R3Z2</accession>
<name>C7R3Z2_JONDD</name>
<sequence length="98" mass="11163">MTVHPRAALDRFIAALEAHYDAVSQRRGPNDQLVDDAYDVLEDAFDIYDESLAITYGELLPFSTIDEDDDLDDDDDEDDDDLDDDDEDDDDLDDENDD</sequence>
<gene>
    <name evidence="2" type="ordered locus">Jden_1193</name>
</gene>
<dbReference type="Proteomes" id="UP000000628">
    <property type="component" value="Chromosome"/>
</dbReference>
<dbReference type="EMBL" id="CP001706">
    <property type="protein sequence ID" value="ACV08849.1"/>
    <property type="molecule type" value="Genomic_DNA"/>
</dbReference>
<evidence type="ECO:0000256" key="1">
    <source>
        <dbReference type="SAM" id="MobiDB-lite"/>
    </source>
</evidence>
<dbReference type="OrthoDB" id="3268659at2"/>
<dbReference type="HOGENOM" id="CLU_146480_2_0_11"/>
<feature type="region of interest" description="Disordered" evidence="1">
    <location>
        <begin position="63"/>
        <end position="98"/>
    </location>
</feature>
<organism evidence="2 3">
    <name type="scientific">Jonesia denitrificans (strain ATCC 14870 / DSM 20603 / BCRC 15368 / CIP 55.134 / JCM 11481 / NBRC 15587 / NCTC 10816 / Prevot 55134)</name>
    <name type="common">Listeria denitrificans</name>
    <dbReference type="NCBI Taxonomy" id="471856"/>
    <lineage>
        <taxon>Bacteria</taxon>
        <taxon>Bacillati</taxon>
        <taxon>Actinomycetota</taxon>
        <taxon>Actinomycetes</taxon>
        <taxon>Micrococcales</taxon>
        <taxon>Jonesiaceae</taxon>
        <taxon>Jonesia</taxon>
    </lineage>
</organism>